<accession>A0A4U1FCA6</accession>
<dbReference type="AlphaFoldDB" id="A0A4U1FCA6"/>
<sequence length="98" mass="10824">MLTWNERRVRPGVRACVGARVRFPDTGNSYESGVCVCLQRPGKVRNPPEVRSSGGSGGGSGDGEPGTSPRVPNFPVMRRNPRRKFANFQRARRGRRVT</sequence>
<proteinExistence type="predicted"/>
<evidence type="ECO:0000313" key="3">
    <source>
        <dbReference type="Proteomes" id="UP000308365"/>
    </source>
</evidence>
<dbReference type="EMBL" id="RWIC01000219">
    <property type="protein sequence ID" value="TKC47322.1"/>
    <property type="molecule type" value="Genomic_DNA"/>
</dbReference>
<feature type="compositionally biased region" description="Basic residues" evidence="1">
    <location>
        <begin position="79"/>
        <end position="98"/>
    </location>
</feature>
<feature type="region of interest" description="Disordered" evidence="1">
    <location>
        <begin position="41"/>
        <end position="98"/>
    </location>
</feature>
<evidence type="ECO:0000313" key="2">
    <source>
        <dbReference type="EMBL" id="TKC47322.1"/>
    </source>
</evidence>
<comment type="caution">
    <text evidence="2">The sequence shown here is derived from an EMBL/GenBank/DDBJ whole genome shotgun (WGS) entry which is preliminary data.</text>
</comment>
<name>A0A4U1FCA6_MONMO</name>
<gene>
    <name evidence="2" type="ORF">EI555_017841</name>
</gene>
<protein>
    <submittedName>
        <fullName evidence="2">Uncharacterized protein</fullName>
    </submittedName>
</protein>
<organism evidence="2 3">
    <name type="scientific">Monodon monoceros</name>
    <name type="common">Narwhal</name>
    <name type="synonym">Ceratodon monodon</name>
    <dbReference type="NCBI Taxonomy" id="40151"/>
    <lineage>
        <taxon>Eukaryota</taxon>
        <taxon>Metazoa</taxon>
        <taxon>Chordata</taxon>
        <taxon>Craniata</taxon>
        <taxon>Vertebrata</taxon>
        <taxon>Euteleostomi</taxon>
        <taxon>Mammalia</taxon>
        <taxon>Eutheria</taxon>
        <taxon>Laurasiatheria</taxon>
        <taxon>Artiodactyla</taxon>
        <taxon>Whippomorpha</taxon>
        <taxon>Cetacea</taxon>
        <taxon>Odontoceti</taxon>
        <taxon>Monodontidae</taxon>
        <taxon>Monodon</taxon>
    </lineage>
</organism>
<reference evidence="3" key="1">
    <citation type="journal article" date="2019" name="IScience">
        <title>Narwhal Genome Reveals Long-Term Low Genetic Diversity despite Current Large Abundance Size.</title>
        <authorList>
            <person name="Westbury M.V."/>
            <person name="Petersen B."/>
            <person name="Garde E."/>
            <person name="Heide-Jorgensen M.P."/>
            <person name="Lorenzen E.D."/>
        </authorList>
    </citation>
    <scope>NUCLEOTIDE SEQUENCE [LARGE SCALE GENOMIC DNA]</scope>
</reference>
<evidence type="ECO:0000256" key="1">
    <source>
        <dbReference type="SAM" id="MobiDB-lite"/>
    </source>
</evidence>
<dbReference type="Proteomes" id="UP000308365">
    <property type="component" value="Unassembled WGS sequence"/>
</dbReference>
<feature type="compositionally biased region" description="Gly residues" evidence="1">
    <location>
        <begin position="54"/>
        <end position="64"/>
    </location>
</feature>